<evidence type="ECO:0000313" key="1">
    <source>
        <dbReference type="EMBL" id="EFZ15519.1"/>
    </source>
</evidence>
<protein>
    <submittedName>
        <fullName evidence="1">Uncharacterized protein</fullName>
    </submittedName>
</protein>
<dbReference type="EMBL" id="GL766162">
    <property type="protein sequence ID" value="EFZ15519.1"/>
    <property type="molecule type" value="Genomic_DNA"/>
</dbReference>
<sequence length="155" mass="17525">MSSYKVRTSIHINFFNLAYFEIKELVALAGYAARVSEMLDVFKDAALCKYKRNVVTSSPARSLPNGNTQQLAEKVIEFSNGIPIIKENFRKIYILTQELFCLGISTKSKLITQVDSNYSLEEAALISLIYIVKKTSLYSQLIWVYGYSTAVVTEN</sequence>
<feature type="non-terminal residue" evidence="1">
    <location>
        <position position="155"/>
    </location>
</feature>
<dbReference type="AlphaFoldDB" id="E9IV81"/>
<gene>
    <name evidence="1" type="ORF">SINV_02065</name>
</gene>
<dbReference type="HOGENOM" id="CLU_1697722_0_0_1"/>
<organism>
    <name type="scientific">Solenopsis invicta</name>
    <name type="common">Red imported fire ant</name>
    <name type="synonym">Solenopsis wagneri</name>
    <dbReference type="NCBI Taxonomy" id="13686"/>
    <lineage>
        <taxon>Eukaryota</taxon>
        <taxon>Metazoa</taxon>
        <taxon>Ecdysozoa</taxon>
        <taxon>Arthropoda</taxon>
        <taxon>Hexapoda</taxon>
        <taxon>Insecta</taxon>
        <taxon>Pterygota</taxon>
        <taxon>Neoptera</taxon>
        <taxon>Endopterygota</taxon>
        <taxon>Hymenoptera</taxon>
        <taxon>Apocrita</taxon>
        <taxon>Aculeata</taxon>
        <taxon>Formicoidea</taxon>
        <taxon>Formicidae</taxon>
        <taxon>Myrmicinae</taxon>
        <taxon>Solenopsis</taxon>
    </lineage>
</organism>
<name>E9IV81_SOLIN</name>
<accession>E9IV81</accession>
<reference evidence="1" key="1">
    <citation type="journal article" date="2011" name="Proc. Natl. Acad. Sci. U.S.A.">
        <title>The genome of the fire ant Solenopsis invicta.</title>
        <authorList>
            <person name="Wurm Y."/>
            <person name="Wang J."/>
            <person name="Riba-Grognuz O."/>
            <person name="Corona M."/>
            <person name="Nygaard S."/>
            <person name="Hunt B.G."/>
            <person name="Ingram K.K."/>
            <person name="Falquet L."/>
            <person name="Nipitwattanaphon M."/>
            <person name="Gotzek D."/>
            <person name="Dijkstra M.B."/>
            <person name="Oettler J."/>
            <person name="Comtesse F."/>
            <person name="Shih C.J."/>
            <person name="Wu W.J."/>
            <person name="Yang C.C."/>
            <person name="Thomas J."/>
            <person name="Beaudoing E."/>
            <person name="Pradervand S."/>
            <person name="Flegel V."/>
            <person name="Cook E.D."/>
            <person name="Fabbretti R."/>
            <person name="Stockinger H."/>
            <person name="Long L."/>
            <person name="Farmerie W.G."/>
            <person name="Oakey J."/>
            <person name="Boomsma J.J."/>
            <person name="Pamilo P."/>
            <person name="Yi S.V."/>
            <person name="Heinze J."/>
            <person name="Goodisman M.A."/>
            <person name="Farinelli L."/>
            <person name="Harshman K."/>
            <person name="Hulo N."/>
            <person name="Cerutti L."/>
            <person name="Xenarios I."/>
            <person name="Shoemaker D."/>
            <person name="Keller L."/>
        </authorList>
    </citation>
    <scope>NUCLEOTIDE SEQUENCE [LARGE SCALE GENOMIC DNA]</scope>
</reference>
<proteinExistence type="predicted"/>